<dbReference type="PANTHER" id="PTHR47331">
    <property type="entry name" value="PHD-TYPE DOMAIN-CONTAINING PROTEIN"/>
    <property type="match status" value="1"/>
</dbReference>
<feature type="compositionally biased region" description="Basic and acidic residues" evidence="2">
    <location>
        <begin position="663"/>
        <end position="672"/>
    </location>
</feature>
<feature type="region of interest" description="Disordered" evidence="2">
    <location>
        <begin position="1536"/>
        <end position="1632"/>
    </location>
</feature>
<feature type="region of interest" description="Disordered" evidence="2">
    <location>
        <begin position="1467"/>
        <end position="1516"/>
    </location>
</feature>
<feature type="region of interest" description="Disordered" evidence="2">
    <location>
        <begin position="1667"/>
        <end position="1717"/>
    </location>
</feature>
<feature type="region of interest" description="Disordered" evidence="2">
    <location>
        <begin position="61"/>
        <end position="89"/>
    </location>
</feature>
<sequence length="2211" mass="244067">MAAAAKALSRKLAANKVRLNCLLTELEELTEWEQDLEAGERNAATEDWAKSRRRFLEARARAQGRLRPKQENGPSRGDGGNSGNSRQTAAPARIGNLPELTLPQFDGEVLEFPTFWAQFEASVHANTELDDATKFAYLLSNTTGRALGAIAGIPITAANYPQAVGILQKRFGRPKIVARAHLLALWKAPECCEMTRQGIQTLVDEITKQLRCLAAMGKDPHAGELPWSEALMPGLKEKFPRKLQRAWDLKVGSGTESEDNLENFLEFAQLQADSLSPPDEFSPEASSQGERSEATRKDSNSAERKGRDRVTSSAAALVASIQRVCPFCEGDHDATGCQRFLDAEHSARTRMSREKGVCYKCLKTGHRARECRTGPPCGVDGCRQPHHQLLHPPATREPPRSLGPDQSHQSLLAARNTPGGGLQTIRARAYGPDGSHVVVNCLFDTGSQVSFIRKDVAEVLGLTGSHERCRFTTLGGRVGPVRRWRRVEFRLVAVESSGRPLTSTLIRALAIPQVCGKVQPVPGERSYGAPAGTKPEMGQRRKTPLMIDVLIGIDYYYEFVTGRMRRRATGGPVALETLLCWVVCGRTSPRRTAEVESFPTNPENSAVTLRRPGTEQGGSGGARADLDLWRSEALSQLLATLRSTRPPQRCQTDQTSARCSGARLKEKDRAKPAPETGPLRRISLPTPHPGTAVGNPATMGSRDAAPKKRATENPCRLGPEWPAEPPQAKQRSHEDSGRTTWSPPRGKSPQGQSTLTTTMNDAAAGPRHLSIKGNAAGMLRIRVYCQRSVRRQSARSEHGDAEPAEGELHRIESPSSAAREARVDRDTDPSQTLGSAAHRGISDASRDRATRLDPSRVHEAPGSMLRAAEAQKAQVAGSPMSNDRPVHTRTPTLGARLVLPSATDGHMVGPSTNAQTWNRKENRRRVHRKPGAVAELSTGREETHGMRRCPPGKPGEAGTTDAVVKTLNPERRSVDRIRSTAAALAVVVANGCPFCSGDHKAEACEKFRQADLPGRRDMARTKELCFRCLETGHMAKGCREGRPCGVDGCRQRHHRLLHPSPMTESARSSGSDSIHPSLWAVRSTSGKGLPTARACAYGPNGKHVVVNCLLDTGTAVSFIRKDVAKILGLTGPHERCRFTTLGGRVGPERRWRRVEFRLGAAEGSGRRGACTRMQALVIPRVCGEVPTAPTESSDGTPARTVAEVEPRQREQRAPLVVDVLVGIDYYYELVTGRIRRAIGGSVAVETRLGWITCGRTARRRSLKAKVLSKGEDSDDSPRRKFGEVGSSGIAPAGNPAADGTVASKRLELEGSYGNLRVGKVGGCVDRERRLWRVDVRRGAVCSSGQPVASRRMGAFAIQRIREKIRQGEMDISDKSHEAAVTKMKRRQWLPIGVDVRIEIDYYFGFVTGRMRRRATGGPVALEALFGWVVCGRTSPRRTAEVESFPTNPENSAVTLLRKNGEIDEVKILPEEDVPEKNKEAREEREQTSTSGAAKRRFSFPRRSGQRGLPNVAKRTRRQLAIVERDLKVGRSKPLYHAAAGRQHSQKNRAKPAPETGPLRRISLPTPHAGTAVGNPATMGSRDAAPKKRATENPCRLGPEWPAEPPQARQRSHEDSGRTTRSPQGGKSPQEQSTLTATMNDAATGPRHSQIKGNAAGMLRIRVYRQRSVRRQSARSEHGDAEPAEGELHRIEVTRKQRMGKENPDTPVSTSHPAVPPGRHEWTETLIRHRHWGALLTEAYQTPAVIERRVWIPAERMRRQDPCCGQPKRRRRRWLGCGCATTGLFTRGHPRWEQDWCCLQRLMATWWDHRRTKCHHGTLPPCWKRRSKEVRPSTNAQTWNRKENRRRVHRKPGAVAELSTGREETHGMRRCPPGKPGEIVETMASAAKSRSKRLVALKDRLNRLLAELDGLCIRSADVLEVEEQISLLEESFRAADALQTEVELDLDGEERQAAIDDWALCRQNYREGKVRARARVIEARGEGPIGSSSVSAGMPAVRSSNGRLPEITLPKFTGKVLEFPSFWAQFEANVHKRRDLDNATKFTYLLSNTEGTARNAIEGIPLTPENYSQAVDILKKRFGRPRQVIREHLAALWREPACREMTAQGIQALVDDVTKHLRCLTALDRDPFAGRLPVSEALMPMLRDKFPPALIRAWDTNIGPEATDEEDNLQKFLEFAQWQAGLLSTSMGEETKPSASRQEERTPSSKPSRPER</sequence>
<dbReference type="Proteomes" id="UP000055048">
    <property type="component" value="Unassembled WGS sequence"/>
</dbReference>
<feature type="compositionally biased region" description="Polar residues" evidence="2">
    <location>
        <begin position="643"/>
        <end position="658"/>
    </location>
</feature>
<gene>
    <name evidence="4" type="ORF">T05_11207</name>
</gene>
<dbReference type="GO" id="GO:0008270">
    <property type="term" value="F:zinc ion binding"/>
    <property type="evidence" value="ECO:0007669"/>
    <property type="project" value="UniProtKB-KW"/>
</dbReference>
<feature type="domain" description="CCHC-type" evidence="3">
    <location>
        <begin position="358"/>
        <end position="372"/>
    </location>
</feature>
<dbReference type="OrthoDB" id="5864015at2759"/>
<evidence type="ECO:0000259" key="3">
    <source>
        <dbReference type="PROSITE" id="PS50158"/>
    </source>
</evidence>
<feature type="compositionally biased region" description="Basic and acidic residues" evidence="2">
    <location>
        <begin position="290"/>
        <end position="310"/>
    </location>
</feature>
<protein>
    <recommendedName>
        <fullName evidence="3">CCHC-type domain-containing protein</fullName>
    </recommendedName>
</protein>
<evidence type="ECO:0000256" key="1">
    <source>
        <dbReference type="PROSITE-ProRule" id="PRU00047"/>
    </source>
</evidence>
<organism evidence="4 5">
    <name type="scientific">Trichinella murrelli</name>
    <dbReference type="NCBI Taxonomy" id="144512"/>
    <lineage>
        <taxon>Eukaryota</taxon>
        <taxon>Metazoa</taxon>
        <taxon>Ecdysozoa</taxon>
        <taxon>Nematoda</taxon>
        <taxon>Enoplea</taxon>
        <taxon>Dorylaimia</taxon>
        <taxon>Trichinellida</taxon>
        <taxon>Trichinellidae</taxon>
        <taxon>Trichinella</taxon>
    </lineage>
</organism>
<feature type="compositionally biased region" description="Basic and acidic residues" evidence="2">
    <location>
        <begin position="840"/>
        <end position="859"/>
    </location>
</feature>
<feature type="domain" description="CCHC-type" evidence="3">
    <location>
        <begin position="1025"/>
        <end position="1040"/>
    </location>
</feature>
<dbReference type="InterPro" id="IPR001878">
    <property type="entry name" value="Znf_CCHC"/>
</dbReference>
<feature type="region of interest" description="Disordered" evidence="2">
    <location>
        <begin position="1266"/>
        <end position="1298"/>
    </location>
</feature>
<accession>A0A0V0TX66</accession>
<feature type="region of interest" description="Disordered" evidence="2">
    <location>
        <begin position="274"/>
        <end position="311"/>
    </location>
</feature>
<dbReference type="Pfam" id="PF00098">
    <property type="entry name" value="zf-CCHC"/>
    <property type="match status" value="1"/>
</dbReference>
<feature type="region of interest" description="Disordered" evidence="2">
    <location>
        <begin position="593"/>
        <end position="625"/>
    </location>
</feature>
<feature type="compositionally biased region" description="Basic and acidic residues" evidence="2">
    <location>
        <begin position="1673"/>
        <end position="1703"/>
    </location>
</feature>
<feature type="compositionally biased region" description="Basic and acidic residues" evidence="2">
    <location>
        <begin position="819"/>
        <end position="828"/>
    </location>
</feature>
<feature type="compositionally biased region" description="Basic and acidic residues" evidence="2">
    <location>
        <begin position="1467"/>
        <end position="1486"/>
    </location>
</feature>
<keyword evidence="1" id="KW-0479">Metal-binding</keyword>
<dbReference type="PANTHER" id="PTHR47331:SF4">
    <property type="entry name" value="PEPTIDASE S1 DOMAIN-CONTAINING PROTEIN"/>
    <property type="match status" value="1"/>
</dbReference>
<dbReference type="PROSITE" id="PS50158">
    <property type="entry name" value="ZF_CCHC"/>
    <property type="match status" value="2"/>
</dbReference>
<reference evidence="4 5" key="1">
    <citation type="submission" date="2015-01" db="EMBL/GenBank/DDBJ databases">
        <title>Evolution of Trichinella species and genotypes.</title>
        <authorList>
            <person name="Korhonen P.K."/>
            <person name="Edoardo P."/>
            <person name="Giuseppe L.R."/>
            <person name="Gasser R.B."/>
        </authorList>
    </citation>
    <scope>NUCLEOTIDE SEQUENCE [LARGE SCALE GENOMIC DNA]</scope>
    <source>
        <strain evidence="4">ISS417</strain>
    </source>
</reference>
<keyword evidence="5" id="KW-1185">Reference proteome</keyword>
<feature type="region of interest" description="Disordered" evidence="2">
    <location>
        <begin position="791"/>
        <end position="886"/>
    </location>
</feature>
<dbReference type="EMBL" id="JYDJ01000115">
    <property type="protein sequence ID" value="KRX43615.1"/>
    <property type="molecule type" value="Genomic_DNA"/>
</dbReference>
<feature type="compositionally biased region" description="Polar residues" evidence="2">
    <location>
        <begin position="1618"/>
        <end position="1632"/>
    </location>
</feature>
<name>A0A0V0TX66_9BILA</name>
<dbReference type="InterPro" id="IPR005312">
    <property type="entry name" value="DUF1759"/>
</dbReference>
<comment type="caution">
    <text evidence="4">The sequence shown here is derived from an EMBL/GenBank/DDBJ whole genome shotgun (WGS) entry which is preliminary data.</text>
</comment>
<keyword evidence="1" id="KW-0862">Zinc</keyword>
<evidence type="ECO:0000313" key="4">
    <source>
        <dbReference type="EMBL" id="KRX43615.1"/>
    </source>
</evidence>
<dbReference type="SMART" id="SM00343">
    <property type="entry name" value="ZnF_C2HC"/>
    <property type="match status" value="2"/>
</dbReference>
<feature type="non-terminal residue" evidence="4">
    <location>
        <position position="2211"/>
    </location>
</feature>
<evidence type="ECO:0000256" key="2">
    <source>
        <dbReference type="SAM" id="MobiDB-lite"/>
    </source>
</evidence>
<dbReference type="GO" id="GO:0003676">
    <property type="term" value="F:nucleic acid binding"/>
    <property type="evidence" value="ECO:0007669"/>
    <property type="project" value="InterPro"/>
</dbReference>
<feature type="compositionally biased region" description="Basic and acidic residues" evidence="2">
    <location>
        <begin position="2188"/>
        <end position="2211"/>
    </location>
</feature>
<proteinExistence type="predicted"/>
<dbReference type="STRING" id="144512.A0A0V0TX66"/>
<feature type="region of interest" description="Disordered" evidence="2">
    <location>
        <begin position="2183"/>
        <end position="2211"/>
    </location>
</feature>
<feature type="region of interest" description="Disordered" evidence="2">
    <location>
        <begin position="1639"/>
        <end position="1658"/>
    </location>
</feature>
<feature type="compositionally biased region" description="Basic and acidic residues" evidence="2">
    <location>
        <begin position="794"/>
        <end position="812"/>
    </location>
</feature>
<dbReference type="Pfam" id="PF03564">
    <property type="entry name" value="DUF1759"/>
    <property type="match status" value="2"/>
</dbReference>
<feature type="compositionally biased region" description="Polar residues" evidence="2">
    <location>
        <begin position="598"/>
        <end position="607"/>
    </location>
</feature>
<feature type="region of interest" description="Disordered" evidence="2">
    <location>
        <begin position="1186"/>
        <end position="1206"/>
    </location>
</feature>
<feature type="compositionally biased region" description="Polar residues" evidence="2">
    <location>
        <begin position="749"/>
        <end position="760"/>
    </location>
</feature>
<keyword evidence="1" id="KW-0863">Zinc-finger</keyword>
<feature type="compositionally biased region" description="Basic and acidic residues" evidence="2">
    <location>
        <begin position="1268"/>
        <end position="1282"/>
    </location>
</feature>
<feature type="region of interest" description="Disordered" evidence="2">
    <location>
        <begin position="937"/>
        <end position="960"/>
    </location>
</feature>
<evidence type="ECO:0000313" key="5">
    <source>
        <dbReference type="Proteomes" id="UP000055048"/>
    </source>
</evidence>
<feature type="region of interest" description="Disordered" evidence="2">
    <location>
        <begin position="643"/>
        <end position="769"/>
    </location>
</feature>